<name>A0ABW3U399_9GAMM</name>
<reference evidence="3" key="1">
    <citation type="journal article" date="2019" name="Int. J. Syst. Evol. Microbiol.">
        <title>The Global Catalogue of Microorganisms (GCM) 10K type strain sequencing project: providing services to taxonomists for standard genome sequencing and annotation.</title>
        <authorList>
            <consortium name="The Broad Institute Genomics Platform"/>
            <consortium name="The Broad Institute Genome Sequencing Center for Infectious Disease"/>
            <person name="Wu L."/>
            <person name="Ma J."/>
        </authorList>
    </citation>
    <scope>NUCLEOTIDE SEQUENCE [LARGE SCALE GENOMIC DNA]</scope>
    <source>
        <strain evidence="3">CCUG 54356</strain>
    </source>
</reference>
<dbReference type="Pfam" id="PF05751">
    <property type="entry name" value="FixH"/>
    <property type="match status" value="1"/>
</dbReference>
<keyword evidence="1" id="KW-0472">Membrane</keyword>
<dbReference type="Proteomes" id="UP001597264">
    <property type="component" value="Unassembled WGS sequence"/>
</dbReference>
<feature type="transmembrane region" description="Helical" evidence="1">
    <location>
        <begin position="23"/>
        <end position="47"/>
    </location>
</feature>
<evidence type="ECO:0000256" key="1">
    <source>
        <dbReference type="SAM" id="Phobius"/>
    </source>
</evidence>
<keyword evidence="1" id="KW-1133">Transmembrane helix</keyword>
<evidence type="ECO:0000313" key="2">
    <source>
        <dbReference type="EMBL" id="MFD1214994.1"/>
    </source>
</evidence>
<protein>
    <submittedName>
        <fullName evidence="2">FixH family protein</fullName>
    </submittedName>
</protein>
<keyword evidence="3" id="KW-1185">Reference proteome</keyword>
<dbReference type="InterPro" id="IPR008620">
    <property type="entry name" value="FixH"/>
</dbReference>
<comment type="caution">
    <text evidence="2">The sequence shown here is derived from an EMBL/GenBank/DDBJ whole genome shotgun (WGS) entry which is preliminary data.</text>
</comment>
<dbReference type="RefSeq" id="WP_230438125.1">
    <property type="nucleotide sequence ID" value="NZ_CP087715.1"/>
</dbReference>
<gene>
    <name evidence="2" type="ORF">ACFQ2X_00145</name>
</gene>
<evidence type="ECO:0000313" key="3">
    <source>
        <dbReference type="Proteomes" id="UP001597264"/>
    </source>
</evidence>
<dbReference type="EMBL" id="JBHTLR010000003">
    <property type="protein sequence ID" value="MFD1214994.1"/>
    <property type="molecule type" value="Genomic_DNA"/>
</dbReference>
<organism evidence="2 3">
    <name type="scientific">Microbulbifer celer</name>
    <dbReference type="NCBI Taxonomy" id="435905"/>
    <lineage>
        <taxon>Bacteria</taxon>
        <taxon>Pseudomonadati</taxon>
        <taxon>Pseudomonadota</taxon>
        <taxon>Gammaproteobacteria</taxon>
        <taxon>Cellvibrionales</taxon>
        <taxon>Microbulbiferaceae</taxon>
        <taxon>Microbulbifer</taxon>
    </lineage>
</organism>
<sequence length="184" mass="21240">MVSAQVNQNRDNNEQPRPWYREIWFWILMAPLIMVVIMSTIMVSIAVRYADDTVSDTYYKDSRLYHFMAHQDQRAAELGMAGMVQYDPVEKSISVNLKGDLIYPEQLLLTLSHPVEADLDTHVVVDLLAPGRYRGQLNETLQNRWYLQLSPELDPKQHEKAEWRLKGEINFNLGNGAPLNPAVQ</sequence>
<proteinExistence type="predicted"/>
<accession>A0ABW3U399</accession>
<keyword evidence="1" id="KW-0812">Transmembrane</keyword>